<protein>
    <submittedName>
        <fullName evidence="2">Uncharacterized protein</fullName>
    </submittedName>
</protein>
<reference evidence="2" key="1">
    <citation type="submission" date="2023-07" db="EMBL/GenBank/DDBJ databases">
        <title>A chromosome-level genome assembly of Lolium multiflorum.</title>
        <authorList>
            <person name="Chen Y."/>
            <person name="Copetti D."/>
            <person name="Kolliker R."/>
            <person name="Studer B."/>
        </authorList>
    </citation>
    <scope>NUCLEOTIDE SEQUENCE</scope>
    <source>
        <strain evidence="2">02402/16</strain>
        <tissue evidence="2">Leaf</tissue>
    </source>
</reference>
<organism evidence="2 3">
    <name type="scientific">Lolium multiflorum</name>
    <name type="common">Italian ryegrass</name>
    <name type="synonym">Lolium perenne subsp. multiflorum</name>
    <dbReference type="NCBI Taxonomy" id="4521"/>
    <lineage>
        <taxon>Eukaryota</taxon>
        <taxon>Viridiplantae</taxon>
        <taxon>Streptophyta</taxon>
        <taxon>Embryophyta</taxon>
        <taxon>Tracheophyta</taxon>
        <taxon>Spermatophyta</taxon>
        <taxon>Magnoliopsida</taxon>
        <taxon>Liliopsida</taxon>
        <taxon>Poales</taxon>
        <taxon>Poaceae</taxon>
        <taxon>BOP clade</taxon>
        <taxon>Pooideae</taxon>
        <taxon>Poodae</taxon>
        <taxon>Poeae</taxon>
        <taxon>Poeae Chloroplast Group 2 (Poeae type)</taxon>
        <taxon>Loliodinae</taxon>
        <taxon>Loliinae</taxon>
        <taxon>Lolium</taxon>
    </lineage>
</organism>
<keyword evidence="1" id="KW-0812">Transmembrane</keyword>
<evidence type="ECO:0000313" key="3">
    <source>
        <dbReference type="Proteomes" id="UP001231189"/>
    </source>
</evidence>
<feature type="transmembrane region" description="Helical" evidence="1">
    <location>
        <begin position="20"/>
        <end position="39"/>
    </location>
</feature>
<comment type="caution">
    <text evidence="2">The sequence shown here is derived from an EMBL/GenBank/DDBJ whole genome shotgun (WGS) entry which is preliminary data.</text>
</comment>
<accession>A0AAD8SE98</accession>
<keyword evidence="3" id="KW-1185">Reference proteome</keyword>
<evidence type="ECO:0000313" key="2">
    <source>
        <dbReference type="EMBL" id="KAK1649618.1"/>
    </source>
</evidence>
<gene>
    <name evidence="2" type="ORF">QYE76_067423</name>
</gene>
<keyword evidence="1" id="KW-1133">Transmembrane helix</keyword>
<evidence type="ECO:0000256" key="1">
    <source>
        <dbReference type="SAM" id="Phobius"/>
    </source>
</evidence>
<dbReference type="EMBL" id="JAUUTY010000004">
    <property type="protein sequence ID" value="KAK1649618.1"/>
    <property type="molecule type" value="Genomic_DNA"/>
</dbReference>
<dbReference type="Proteomes" id="UP001231189">
    <property type="component" value="Unassembled WGS sequence"/>
</dbReference>
<dbReference type="AlphaFoldDB" id="A0AAD8SE98"/>
<sequence length="108" mass="11835">MITIGNYIMILRSGYLQVPTSITCASIIPIGCINTFVGFTSSTKRTRIKNPRDSIAAMVLTDDVSESVNTPTTMDNIDVAFSSPIDANFVTLSLTWPSVQQEARLLLY</sequence>
<proteinExistence type="predicted"/>
<name>A0AAD8SE98_LOLMU</name>
<keyword evidence="1" id="KW-0472">Membrane</keyword>